<keyword evidence="1" id="KW-1133">Transmembrane helix</keyword>
<evidence type="ECO:0000313" key="3">
    <source>
        <dbReference type="Proteomes" id="UP001203423"/>
    </source>
</evidence>
<organism evidence="2 3">
    <name type="scientific">Shewanella surugensis</name>
    <dbReference type="NCBI Taxonomy" id="212020"/>
    <lineage>
        <taxon>Bacteria</taxon>
        <taxon>Pseudomonadati</taxon>
        <taxon>Pseudomonadota</taxon>
        <taxon>Gammaproteobacteria</taxon>
        <taxon>Alteromonadales</taxon>
        <taxon>Shewanellaceae</taxon>
        <taxon>Shewanella</taxon>
    </lineage>
</organism>
<comment type="caution">
    <text evidence="2">The sequence shown here is derived from an EMBL/GenBank/DDBJ whole genome shotgun (WGS) entry which is preliminary data.</text>
</comment>
<keyword evidence="3" id="KW-1185">Reference proteome</keyword>
<reference evidence="2 3" key="1">
    <citation type="submission" date="2022-01" db="EMBL/GenBank/DDBJ databases">
        <title>Whole genome-based taxonomy of the Shewanellaceae.</title>
        <authorList>
            <person name="Martin-Rodriguez A.J."/>
        </authorList>
    </citation>
    <scope>NUCLEOTIDE SEQUENCE [LARGE SCALE GENOMIC DNA]</scope>
    <source>
        <strain evidence="2 3">DSM 17177</strain>
    </source>
</reference>
<dbReference type="Proteomes" id="UP001203423">
    <property type="component" value="Unassembled WGS sequence"/>
</dbReference>
<proteinExistence type="predicted"/>
<feature type="transmembrane region" description="Helical" evidence="1">
    <location>
        <begin position="6"/>
        <end position="25"/>
    </location>
</feature>
<sequence>MLLGATQAIVVSMWFVVVIILAEHFKVFFTHAKSARWLNVLSGSVFIAFSAKLATAKLSL</sequence>
<evidence type="ECO:0000313" key="2">
    <source>
        <dbReference type="EMBL" id="MCL1127246.1"/>
    </source>
</evidence>
<keyword evidence="1" id="KW-0812">Transmembrane</keyword>
<gene>
    <name evidence="2" type="ORF">L2764_22895</name>
</gene>
<accession>A0ABT0LHQ5</accession>
<protein>
    <submittedName>
        <fullName evidence="2">Uncharacterized protein</fullName>
    </submittedName>
</protein>
<name>A0ABT0LHQ5_9GAMM</name>
<evidence type="ECO:0000256" key="1">
    <source>
        <dbReference type="SAM" id="Phobius"/>
    </source>
</evidence>
<dbReference type="EMBL" id="JAKIKS010000139">
    <property type="protein sequence ID" value="MCL1127246.1"/>
    <property type="molecule type" value="Genomic_DNA"/>
</dbReference>
<keyword evidence="1" id="KW-0472">Membrane</keyword>